<reference evidence="7" key="1">
    <citation type="submission" date="2020-10" db="EMBL/GenBank/DDBJ databases">
        <authorList>
            <person name="Gilroy R."/>
        </authorList>
    </citation>
    <scope>NUCLEOTIDE SEQUENCE</scope>
    <source>
        <strain evidence="7">CHK195-4489</strain>
    </source>
</reference>
<organism evidence="7 8">
    <name type="scientific">Candidatus Egerieisoma faecipullorum</name>
    <dbReference type="NCBI Taxonomy" id="2840963"/>
    <lineage>
        <taxon>Bacteria</taxon>
        <taxon>Bacillati</taxon>
        <taxon>Bacillota</taxon>
        <taxon>Clostridia</taxon>
        <taxon>Eubacteriales</taxon>
        <taxon>Clostridiaceae</taxon>
        <taxon>Clostridiaceae incertae sedis</taxon>
        <taxon>Candidatus Egerieisoma</taxon>
    </lineage>
</organism>
<accession>A0A9D1LB34</accession>
<protein>
    <recommendedName>
        <fullName evidence="3">RNA pseudouridylate synthase</fullName>
    </recommendedName>
    <alternativeName>
        <fullName evidence="4">RNA-uridine isomerase</fullName>
    </alternativeName>
</protein>
<evidence type="ECO:0000313" key="7">
    <source>
        <dbReference type="EMBL" id="HIU29828.1"/>
    </source>
</evidence>
<dbReference type="EMBL" id="DVMM01000125">
    <property type="protein sequence ID" value="HIU29828.1"/>
    <property type="molecule type" value="Genomic_DNA"/>
</dbReference>
<dbReference type="PANTHER" id="PTHR21600:SF87">
    <property type="entry name" value="RNA PSEUDOURIDYLATE SYNTHASE DOMAIN-CONTAINING PROTEIN 1"/>
    <property type="match status" value="1"/>
</dbReference>
<dbReference type="InterPro" id="IPR050188">
    <property type="entry name" value="RluA_PseudoU_synthase"/>
</dbReference>
<dbReference type="GO" id="GO:0003723">
    <property type="term" value="F:RNA binding"/>
    <property type="evidence" value="ECO:0007669"/>
    <property type="project" value="UniProtKB-KW"/>
</dbReference>
<dbReference type="PANTHER" id="PTHR21600">
    <property type="entry name" value="MITOCHONDRIAL RNA PSEUDOURIDINE SYNTHASE"/>
    <property type="match status" value="1"/>
</dbReference>
<evidence type="ECO:0000256" key="3">
    <source>
        <dbReference type="ARBA" id="ARBA00031870"/>
    </source>
</evidence>
<reference evidence="7" key="2">
    <citation type="journal article" date="2021" name="PeerJ">
        <title>Extensive microbial diversity within the chicken gut microbiome revealed by metagenomics and culture.</title>
        <authorList>
            <person name="Gilroy R."/>
            <person name="Ravi A."/>
            <person name="Getino M."/>
            <person name="Pursley I."/>
            <person name="Horton D.L."/>
            <person name="Alikhan N.F."/>
            <person name="Baker D."/>
            <person name="Gharbi K."/>
            <person name="Hall N."/>
            <person name="Watson M."/>
            <person name="Adriaenssens E.M."/>
            <person name="Foster-Nyarko E."/>
            <person name="Jarju S."/>
            <person name="Secka A."/>
            <person name="Antonio M."/>
            <person name="Oren A."/>
            <person name="Chaudhuri R.R."/>
            <person name="La Ragione R."/>
            <person name="Hildebrand F."/>
            <person name="Pallen M.J."/>
        </authorList>
    </citation>
    <scope>NUCLEOTIDE SEQUENCE</scope>
    <source>
        <strain evidence="7">CHK195-4489</strain>
    </source>
</reference>
<dbReference type="GO" id="GO:0000455">
    <property type="term" value="P:enzyme-directed rRNA pseudouridine synthesis"/>
    <property type="evidence" value="ECO:0007669"/>
    <property type="project" value="TreeGrafter"/>
</dbReference>
<dbReference type="AlphaFoldDB" id="A0A9D1LB34"/>
<dbReference type="PROSITE" id="PS50889">
    <property type="entry name" value="S4"/>
    <property type="match status" value="1"/>
</dbReference>
<dbReference type="Gene3D" id="3.30.2350.10">
    <property type="entry name" value="Pseudouridine synthase"/>
    <property type="match status" value="1"/>
</dbReference>
<gene>
    <name evidence="7" type="ORF">IAD50_05970</name>
</gene>
<dbReference type="InterPro" id="IPR020103">
    <property type="entry name" value="PsdUridine_synth_cat_dom_sf"/>
</dbReference>
<dbReference type="Pfam" id="PF00849">
    <property type="entry name" value="PseudoU_synth_2"/>
    <property type="match status" value="1"/>
</dbReference>
<comment type="catalytic activity">
    <reaction evidence="1">
        <text>a uridine in RNA = a pseudouridine in RNA</text>
        <dbReference type="Rhea" id="RHEA:48348"/>
        <dbReference type="Rhea" id="RHEA-COMP:12068"/>
        <dbReference type="Rhea" id="RHEA-COMP:12069"/>
        <dbReference type="ChEBI" id="CHEBI:65314"/>
        <dbReference type="ChEBI" id="CHEBI:65315"/>
    </reaction>
</comment>
<evidence type="ECO:0000313" key="8">
    <source>
        <dbReference type="Proteomes" id="UP000824089"/>
    </source>
</evidence>
<evidence type="ECO:0000256" key="2">
    <source>
        <dbReference type="ARBA" id="ARBA00010876"/>
    </source>
</evidence>
<keyword evidence="5" id="KW-0694">RNA-binding</keyword>
<dbReference type="GO" id="GO:0009982">
    <property type="term" value="F:pseudouridine synthase activity"/>
    <property type="evidence" value="ECO:0007669"/>
    <property type="project" value="InterPro"/>
</dbReference>
<evidence type="ECO:0000256" key="5">
    <source>
        <dbReference type="PROSITE-ProRule" id="PRU00182"/>
    </source>
</evidence>
<name>A0A9D1LB34_9CLOT</name>
<feature type="domain" description="Pseudouridine synthase RsuA/RluA-like" evidence="6">
    <location>
        <begin position="80"/>
        <end position="229"/>
    </location>
</feature>
<comment type="similarity">
    <text evidence="2">Belongs to the pseudouridine synthase RluA family.</text>
</comment>
<dbReference type="CDD" id="cd02869">
    <property type="entry name" value="PseudoU_synth_RluA_like"/>
    <property type="match status" value="1"/>
</dbReference>
<proteinExistence type="inferred from homology"/>
<dbReference type="Proteomes" id="UP000824089">
    <property type="component" value="Unassembled WGS sequence"/>
</dbReference>
<evidence type="ECO:0000256" key="4">
    <source>
        <dbReference type="ARBA" id="ARBA00033164"/>
    </source>
</evidence>
<dbReference type="SUPFAM" id="SSF55120">
    <property type="entry name" value="Pseudouridine synthase"/>
    <property type="match status" value="1"/>
</dbReference>
<dbReference type="GO" id="GO:0140098">
    <property type="term" value="F:catalytic activity, acting on RNA"/>
    <property type="evidence" value="ECO:0007669"/>
    <property type="project" value="UniProtKB-ARBA"/>
</dbReference>
<evidence type="ECO:0000259" key="6">
    <source>
        <dbReference type="Pfam" id="PF00849"/>
    </source>
</evidence>
<comment type="caution">
    <text evidence="7">The sequence shown here is derived from an EMBL/GenBank/DDBJ whole genome shotgun (WGS) entry which is preliminary data.</text>
</comment>
<evidence type="ECO:0000256" key="1">
    <source>
        <dbReference type="ARBA" id="ARBA00000073"/>
    </source>
</evidence>
<dbReference type="InterPro" id="IPR006145">
    <property type="entry name" value="PsdUridine_synth_RsuA/RluA"/>
</dbReference>
<sequence length="287" mass="33161">MIRYIAQKNDDGKPVERLLLSRYKIERNGFYKALRKRDVKINGKRISENTVVREGDIIEAYIPFKQDAEKGYKILYQNEYLLIVDKKQGIPVTEDRNHEFSLLDRLSRDFGQEFTLCHRIDRNTGGIVVLSKRKEYADTIKNALNTRCCEKIYHCLVSGNAARLVGIQKAWHFKDRAKNRVYIYAAPRKYAKEILTEIKSVGYDSQSNTSVLEISLITGRTHQIRAHLAFLGFPILGDGKYGSNAVNEKYGYRYQALWACALIPRRMDAQLARIFPDRAITTIPAYE</sequence>